<comment type="subcellular location">
    <subcellularLocation>
        <location evidence="3">Plastid</location>
        <location evidence="3">Chloroplast</location>
    </subcellularLocation>
</comment>
<dbReference type="PANTHER" id="PTHR43406">
    <property type="entry name" value="TRYPTOPHAN SYNTHASE, ALPHA CHAIN"/>
    <property type="match status" value="1"/>
</dbReference>
<feature type="active site" description="Proton acceptor" evidence="3">
    <location>
        <position position="60"/>
    </location>
</feature>
<keyword evidence="5" id="KW-0934">Plastid</keyword>
<evidence type="ECO:0000256" key="1">
    <source>
        <dbReference type="ARBA" id="ARBA00022605"/>
    </source>
</evidence>
<protein>
    <recommendedName>
        <fullName evidence="3">Tryptophan synthase alpha chain</fullName>
        <ecNumber evidence="3">4.2.1.20</ecNumber>
    </recommendedName>
</protein>
<sequence length="271" mass="29877">MNDISKVLQKNYKKSVCSFIPFITAGYPNINLTLKIIKELDHQGADAIELGVPYSDALADGNLIQEASKVAINNGVSLDKVLFILKKIHSQINAPIIIFSYYNPILARGVKSFITDIACFNVKGLIIPDLPLEEADYIIHLCQLSKIELIFFISPTSSNNRINKIIKKSPGCLYLVSSTGVTGIRDSIDTNISEISDRILVYSNKMVMLGFGISKPDHINSIIKSNKNIHGIVVGSAFTKILSNHVNNENIDIVKEIGCFCSQMKSATFIE</sequence>
<reference evidence="5" key="1">
    <citation type="submission" date="2021-03" db="EMBL/GenBank/DDBJ databases">
        <title>Transfer of the hemiparasitic marine red alga Erythrocystis saccata (Rhodomelaceae, Rhodophyta) to the tribe Streblocladieae inferred from organellar genome analysis.</title>
        <authorList>
            <person name="Hughey J.R."/>
        </authorList>
    </citation>
    <scope>NUCLEOTIDE SEQUENCE</scope>
</reference>
<dbReference type="GO" id="GO:0004834">
    <property type="term" value="F:tryptophan synthase activity"/>
    <property type="evidence" value="ECO:0007669"/>
    <property type="project" value="UniProtKB-UniRule"/>
</dbReference>
<dbReference type="AlphaFoldDB" id="A0A8E6L6Z3"/>
<name>A0A8E6L6Z3_9FLOR</name>
<comment type="catalytic activity">
    <reaction evidence="3">
        <text>(1S,2R)-1-C-(indol-3-yl)glycerol 3-phosphate + L-serine = D-glyceraldehyde 3-phosphate + L-tryptophan + H2O</text>
        <dbReference type="Rhea" id="RHEA:10532"/>
        <dbReference type="ChEBI" id="CHEBI:15377"/>
        <dbReference type="ChEBI" id="CHEBI:33384"/>
        <dbReference type="ChEBI" id="CHEBI:57912"/>
        <dbReference type="ChEBI" id="CHEBI:58866"/>
        <dbReference type="ChEBI" id="CHEBI:59776"/>
        <dbReference type="EC" id="4.2.1.20"/>
    </reaction>
</comment>
<keyword evidence="3" id="KW-0057">Aromatic amino acid biosynthesis</keyword>
<dbReference type="GO" id="GO:0009507">
    <property type="term" value="C:chloroplast"/>
    <property type="evidence" value="ECO:0007669"/>
    <property type="project" value="UniProtKB-SubCell"/>
</dbReference>
<dbReference type="HAMAP" id="MF_00131">
    <property type="entry name" value="Trp_synth_alpha"/>
    <property type="match status" value="1"/>
</dbReference>
<feature type="active site" description="Proton acceptor" evidence="3">
    <location>
        <position position="49"/>
    </location>
</feature>
<keyword evidence="1 3" id="KW-0028">Amino-acid biosynthesis</keyword>
<proteinExistence type="inferred from homology"/>
<organism evidence="5">
    <name type="scientific">Erythrocystis saccata</name>
    <dbReference type="NCBI Taxonomy" id="2822695"/>
    <lineage>
        <taxon>Eukaryota</taxon>
        <taxon>Rhodophyta</taxon>
        <taxon>Florideophyceae</taxon>
        <taxon>Rhodymeniophycidae</taxon>
        <taxon>Ceramiales</taxon>
        <taxon>Rhodomelaceae</taxon>
        <taxon>Erythrocystis</taxon>
    </lineage>
</organism>
<dbReference type="EC" id="4.2.1.20" evidence="3"/>
<dbReference type="CDD" id="cd04724">
    <property type="entry name" value="Tryptophan_synthase_alpha"/>
    <property type="match status" value="1"/>
</dbReference>
<dbReference type="EMBL" id="MW810349">
    <property type="protein sequence ID" value="QVQ56694.1"/>
    <property type="molecule type" value="Genomic_DNA"/>
</dbReference>
<comment type="function">
    <text evidence="3">The alpha subunit is responsible for the aldol cleavage of indoleglycerol phosphate to indole and glyceraldehyde 3-phosphate.</text>
</comment>
<accession>A0A8E6L6Z3</accession>
<dbReference type="Pfam" id="PF00290">
    <property type="entry name" value="Trp_syntA"/>
    <property type="match status" value="1"/>
</dbReference>
<dbReference type="InterPro" id="IPR002028">
    <property type="entry name" value="Trp_synthase_suA"/>
</dbReference>
<dbReference type="PANTHER" id="PTHR43406:SF1">
    <property type="entry name" value="TRYPTOPHAN SYNTHASE ALPHA CHAIN, CHLOROPLASTIC"/>
    <property type="match status" value="1"/>
</dbReference>
<evidence type="ECO:0000256" key="4">
    <source>
        <dbReference type="RuleBase" id="RU003662"/>
    </source>
</evidence>
<evidence type="ECO:0000256" key="3">
    <source>
        <dbReference type="HAMAP-Rule" id="MF_00131"/>
    </source>
</evidence>
<comment type="pathway">
    <text evidence="3">Amino-acid biosynthesis; L-tryptophan biosynthesis; L-tryptophan from chorismate: step 5/5.</text>
</comment>
<geneLocation type="chloroplast" evidence="5"/>
<comment type="similarity">
    <text evidence="3 4">Belongs to the TrpA family.</text>
</comment>
<dbReference type="UniPathway" id="UPA00035">
    <property type="reaction ID" value="UER00044"/>
</dbReference>
<comment type="subunit">
    <text evidence="3">Tetramer of two alpha and two beta chains.</text>
</comment>
<gene>
    <name evidence="3 5" type="primary">trpA</name>
</gene>
<dbReference type="PROSITE" id="PS00167">
    <property type="entry name" value="TRP_SYNTHASE_ALPHA"/>
    <property type="match status" value="1"/>
</dbReference>
<evidence type="ECO:0000256" key="2">
    <source>
        <dbReference type="ARBA" id="ARBA00023239"/>
    </source>
</evidence>
<evidence type="ECO:0000313" key="5">
    <source>
        <dbReference type="EMBL" id="QVQ56694.1"/>
    </source>
</evidence>
<keyword evidence="3" id="KW-0822">Tryptophan biosynthesis</keyword>
<keyword evidence="2 3" id="KW-0456">Lyase</keyword>
<keyword evidence="5" id="KW-0150">Chloroplast</keyword>
<dbReference type="NCBIfam" id="TIGR00262">
    <property type="entry name" value="trpA"/>
    <property type="match status" value="1"/>
</dbReference>
<dbReference type="GO" id="GO:0005829">
    <property type="term" value="C:cytosol"/>
    <property type="evidence" value="ECO:0007669"/>
    <property type="project" value="TreeGrafter"/>
</dbReference>
<dbReference type="InterPro" id="IPR018204">
    <property type="entry name" value="Trp_synthase_alpha_AS"/>
</dbReference>